<dbReference type="PATRIC" id="fig|66969.6.peg.436"/>
<dbReference type="PROSITE" id="PS51724">
    <property type="entry name" value="SPOR"/>
    <property type="match status" value="1"/>
</dbReference>
<dbReference type="InterPro" id="IPR007730">
    <property type="entry name" value="SPOR-like_dom"/>
</dbReference>
<dbReference type="GO" id="GO:0016887">
    <property type="term" value="F:ATP hydrolysis activity"/>
    <property type="evidence" value="ECO:0007669"/>
    <property type="project" value="InterPro"/>
</dbReference>
<feature type="domain" description="SPOR" evidence="1">
    <location>
        <begin position="392"/>
        <end position="470"/>
    </location>
</feature>
<dbReference type="Gene3D" id="3.30.70.1070">
    <property type="entry name" value="Sporulation related repeat"/>
    <property type="match status" value="1"/>
</dbReference>
<dbReference type="Proteomes" id="UP000054729">
    <property type="component" value="Unassembled WGS sequence"/>
</dbReference>
<dbReference type="Pfam" id="PF13401">
    <property type="entry name" value="AAA_22"/>
    <property type="match status" value="1"/>
</dbReference>
<gene>
    <name evidence="2" type="ORF">Lwal_0405</name>
</gene>
<evidence type="ECO:0000313" key="2">
    <source>
        <dbReference type="EMBL" id="KTD82927.1"/>
    </source>
</evidence>
<protein>
    <submittedName>
        <fullName evidence="2">DamX-related protein</fullName>
    </submittedName>
</protein>
<dbReference type="OrthoDB" id="5648409at2"/>
<dbReference type="GO" id="GO:0042834">
    <property type="term" value="F:peptidoglycan binding"/>
    <property type="evidence" value="ECO:0007669"/>
    <property type="project" value="InterPro"/>
</dbReference>
<evidence type="ECO:0000313" key="3">
    <source>
        <dbReference type="Proteomes" id="UP000054729"/>
    </source>
</evidence>
<dbReference type="InterPro" id="IPR052026">
    <property type="entry name" value="ExeA_AAA_ATPase_DNA-bind"/>
</dbReference>
<evidence type="ECO:0000259" key="1">
    <source>
        <dbReference type="PROSITE" id="PS51724"/>
    </source>
</evidence>
<proteinExistence type="predicted"/>
<keyword evidence="3" id="KW-1185">Reference proteome</keyword>
<dbReference type="Pfam" id="PF05036">
    <property type="entry name" value="SPOR"/>
    <property type="match status" value="1"/>
</dbReference>
<accession>A0A0W1ANM8</accession>
<organism evidence="2 3">
    <name type="scientific">Legionella waltersii</name>
    <dbReference type="NCBI Taxonomy" id="66969"/>
    <lineage>
        <taxon>Bacteria</taxon>
        <taxon>Pseudomonadati</taxon>
        <taxon>Pseudomonadota</taxon>
        <taxon>Gammaproteobacteria</taxon>
        <taxon>Legionellales</taxon>
        <taxon>Legionellaceae</taxon>
        <taxon>Legionella</taxon>
    </lineage>
</organism>
<dbReference type="STRING" id="66969.Lwal_0405"/>
<dbReference type="EMBL" id="LNZB01000006">
    <property type="protein sequence ID" value="KTD82927.1"/>
    <property type="molecule type" value="Genomic_DNA"/>
</dbReference>
<dbReference type="RefSeq" id="WP_058479254.1">
    <property type="nucleotide sequence ID" value="NZ_CAAAIQ010000003.1"/>
</dbReference>
<dbReference type="PANTHER" id="PTHR35894">
    <property type="entry name" value="GENERAL SECRETION PATHWAY PROTEIN A-RELATED"/>
    <property type="match status" value="1"/>
</dbReference>
<dbReference type="PANTHER" id="PTHR35894:SF1">
    <property type="entry name" value="PHOSPHORIBULOKINASE _ URIDINE KINASE FAMILY"/>
    <property type="match status" value="1"/>
</dbReference>
<dbReference type="AlphaFoldDB" id="A0A0W1ANM8"/>
<dbReference type="InterPro" id="IPR027417">
    <property type="entry name" value="P-loop_NTPase"/>
</dbReference>
<name>A0A0W1ANM8_9GAMM</name>
<reference evidence="2 3" key="1">
    <citation type="submission" date="2015-11" db="EMBL/GenBank/DDBJ databases">
        <title>Genomic analysis of 38 Legionella species identifies large and diverse effector repertoires.</title>
        <authorList>
            <person name="Burstein D."/>
            <person name="Amaro F."/>
            <person name="Zusman T."/>
            <person name="Lifshitz Z."/>
            <person name="Cohen O."/>
            <person name="Gilbert J.A."/>
            <person name="Pupko T."/>
            <person name="Shuman H.A."/>
            <person name="Segal G."/>
        </authorList>
    </citation>
    <scope>NUCLEOTIDE SEQUENCE [LARGE SCALE GENOMIC DNA]</scope>
    <source>
        <strain evidence="2 3">ATCC 51914</strain>
    </source>
</reference>
<sequence>MNEGNVQLDASSIGQTRSLFKPGSWLSKIDFINHLILFNNVLMTVLAEKDGGKTSFSQVLQSNLDKQIKPIIITITPPFDGRAVAHEIATQLHLRLDSDTNIISIADQINERKAHVLIVIDDAHHVSESFIKEAMIAIKNQNEFGFFHLCLLSDYSLVAALNALAVDQFDNLIHSIELGALNESETRTYVLQRAMSTRLINKPLTDAQYKQFYQSTKGNLSKINSDLEEFITKSFSNSERKKSLKPKLAATALSVLLLAGLSYVYYDRLYKAPSITDLVTANSPEVIETKSTASQSIPSVSYIASWQDSSVRQLIEYALPKKQILDDFSEEREEIKHVAVVDKVVVIPTVKPQTPPANVNMVLSKPTAFKSELPKIPLASPKQYAAKAQSKAIGKSVYTIQLVASHRVSDVQRFRKSSQLLTKAKVRHFKNDKGTWYVLTLGEFDNRIIAQSNIKKLPPELAKLNPWIRSVSGLANIG</sequence>
<dbReference type="SUPFAM" id="SSF52540">
    <property type="entry name" value="P-loop containing nucleoside triphosphate hydrolases"/>
    <property type="match status" value="1"/>
</dbReference>
<dbReference type="InterPro" id="IPR036680">
    <property type="entry name" value="SPOR-like_sf"/>
</dbReference>
<dbReference type="InterPro" id="IPR049945">
    <property type="entry name" value="AAA_22"/>
</dbReference>
<comment type="caution">
    <text evidence="2">The sequence shown here is derived from an EMBL/GenBank/DDBJ whole genome shotgun (WGS) entry which is preliminary data.</text>
</comment>